<dbReference type="GO" id="GO:0003676">
    <property type="term" value="F:nucleic acid binding"/>
    <property type="evidence" value="ECO:0007669"/>
    <property type="project" value="InterPro"/>
</dbReference>
<reference evidence="1" key="1">
    <citation type="journal article" date="2018" name="DNA Res.">
        <title>Multiple hybrid de novo genome assembly of finger millet, an orphan allotetraploid crop.</title>
        <authorList>
            <person name="Hatakeyama M."/>
            <person name="Aluri S."/>
            <person name="Balachadran M.T."/>
            <person name="Sivarajan S.R."/>
            <person name="Patrignani A."/>
            <person name="Gruter S."/>
            <person name="Poveda L."/>
            <person name="Shimizu-Inatsugi R."/>
            <person name="Baeten J."/>
            <person name="Francoijs K.J."/>
            <person name="Nataraja K.N."/>
            <person name="Reddy Y.A.N."/>
            <person name="Phadnis S."/>
            <person name="Ravikumar R.L."/>
            <person name="Schlapbach R."/>
            <person name="Sreeman S.M."/>
            <person name="Shimizu K.K."/>
        </authorList>
    </citation>
    <scope>NUCLEOTIDE SEQUENCE</scope>
</reference>
<keyword evidence="2" id="KW-1185">Reference proteome</keyword>
<evidence type="ECO:0000313" key="1">
    <source>
        <dbReference type="EMBL" id="GJN17739.1"/>
    </source>
</evidence>
<dbReference type="Gene3D" id="3.30.420.10">
    <property type="entry name" value="Ribonuclease H-like superfamily/Ribonuclease H"/>
    <property type="match status" value="1"/>
</dbReference>
<evidence type="ECO:0000313" key="2">
    <source>
        <dbReference type="Proteomes" id="UP001054889"/>
    </source>
</evidence>
<dbReference type="AlphaFoldDB" id="A0AAV5E3W1"/>
<proteinExistence type="predicted"/>
<dbReference type="InterPro" id="IPR012337">
    <property type="entry name" value="RNaseH-like_sf"/>
</dbReference>
<organism evidence="1 2">
    <name type="scientific">Eleusine coracana subsp. coracana</name>
    <dbReference type="NCBI Taxonomy" id="191504"/>
    <lineage>
        <taxon>Eukaryota</taxon>
        <taxon>Viridiplantae</taxon>
        <taxon>Streptophyta</taxon>
        <taxon>Embryophyta</taxon>
        <taxon>Tracheophyta</taxon>
        <taxon>Spermatophyta</taxon>
        <taxon>Magnoliopsida</taxon>
        <taxon>Liliopsida</taxon>
        <taxon>Poales</taxon>
        <taxon>Poaceae</taxon>
        <taxon>PACMAD clade</taxon>
        <taxon>Chloridoideae</taxon>
        <taxon>Cynodonteae</taxon>
        <taxon>Eleusininae</taxon>
        <taxon>Eleusine</taxon>
    </lineage>
</organism>
<comment type="caution">
    <text evidence="1">The sequence shown here is derived from an EMBL/GenBank/DDBJ whole genome shotgun (WGS) entry which is preliminary data.</text>
</comment>
<gene>
    <name evidence="1" type="primary">gb04835</name>
    <name evidence="1" type="ORF">PR202_gb04835</name>
</gene>
<name>A0AAV5E3W1_ELECO</name>
<dbReference type="Proteomes" id="UP001054889">
    <property type="component" value="Unassembled WGS sequence"/>
</dbReference>
<dbReference type="EMBL" id="BQKI01000073">
    <property type="protein sequence ID" value="GJN17739.1"/>
    <property type="molecule type" value="Genomic_DNA"/>
</dbReference>
<reference evidence="1" key="2">
    <citation type="submission" date="2021-12" db="EMBL/GenBank/DDBJ databases">
        <title>Resequencing data analysis of finger millet.</title>
        <authorList>
            <person name="Hatakeyama M."/>
            <person name="Aluri S."/>
            <person name="Balachadran M.T."/>
            <person name="Sivarajan S.R."/>
            <person name="Poveda L."/>
            <person name="Shimizu-Inatsugi R."/>
            <person name="Schlapbach R."/>
            <person name="Sreeman S.M."/>
            <person name="Shimizu K.K."/>
        </authorList>
    </citation>
    <scope>NUCLEOTIDE SEQUENCE</scope>
</reference>
<dbReference type="InterPro" id="IPR036397">
    <property type="entry name" value="RNaseH_sf"/>
</dbReference>
<protein>
    <submittedName>
        <fullName evidence="1">Uncharacterized protein</fullName>
    </submittedName>
</protein>
<sequence>MATRIEGFFKDGTYAVGIGDYVVGTAVTDKGAVVKRWINDIYRIHHRRLHRLVVRVSDWDARRLTQPQIMYACADAFVSFEVGRMLYDGEY</sequence>
<accession>A0AAV5E3W1</accession>
<dbReference type="SUPFAM" id="SSF53098">
    <property type="entry name" value="Ribonuclease H-like"/>
    <property type="match status" value="1"/>
</dbReference>